<dbReference type="SMART" id="SM00342">
    <property type="entry name" value="HTH_ARAC"/>
    <property type="match status" value="1"/>
</dbReference>
<dbReference type="InterPro" id="IPR009057">
    <property type="entry name" value="Homeodomain-like_sf"/>
</dbReference>
<dbReference type="RefSeq" id="WP_220110125.1">
    <property type="nucleotide sequence ID" value="NZ_JAHZST010000009.1"/>
</dbReference>
<evidence type="ECO:0000256" key="2">
    <source>
        <dbReference type="ARBA" id="ARBA00023125"/>
    </source>
</evidence>
<dbReference type="Pfam" id="PF12833">
    <property type="entry name" value="HTH_18"/>
    <property type="match status" value="1"/>
</dbReference>
<evidence type="ECO:0000256" key="1">
    <source>
        <dbReference type="ARBA" id="ARBA00023015"/>
    </source>
</evidence>
<dbReference type="PANTHER" id="PTHR47894">
    <property type="entry name" value="HTH-TYPE TRANSCRIPTIONAL REGULATOR GADX"/>
    <property type="match status" value="1"/>
</dbReference>
<evidence type="ECO:0000256" key="3">
    <source>
        <dbReference type="ARBA" id="ARBA00023163"/>
    </source>
</evidence>
<keyword evidence="3" id="KW-0804">Transcription</keyword>
<evidence type="ECO:0000259" key="4">
    <source>
        <dbReference type="PROSITE" id="PS01124"/>
    </source>
</evidence>
<protein>
    <submittedName>
        <fullName evidence="5">AraC family transcriptional regulator</fullName>
    </submittedName>
</protein>
<name>A0ABS7E649_9GAMM</name>
<dbReference type="PRINTS" id="PR00032">
    <property type="entry name" value="HTHARAC"/>
</dbReference>
<evidence type="ECO:0000313" key="6">
    <source>
        <dbReference type="Proteomes" id="UP001195963"/>
    </source>
</evidence>
<dbReference type="SUPFAM" id="SSF46689">
    <property type="entry name" value="Homeodomain-like"/>
    <property type="match status" value="1"/>
</dbReference>
<sequence length="347" mass="39793">MAEYYSTLSGWIIPFSRAMDACDIDADKAFSSCGIDANAVKDPEARIGTQRFVELLDYCNDLREVDDFSIQVGQYFHPGMFHALGYAMMTSNTLKDALARIVTYKRVVSNACTLDLDETQEHLVLKMMVSTFETTGRKVLSREATETFLAIVVQFTRELLGVNFHPKRVIIGYEQPQHGTQYLSQFFECDVEFGDGDSYLYFEKVHAEEYLCVANPMINGIHEKMLTDFLSRIDRHDLTYVIKNKIYEILPLGAPSQQEIADKLGMSLRNLQRKLQEQDTCYKTILEDTRKSLTLDYIKQAHLSLSEIGYLVGFSSVGNFNRAFKRWTNLTPGEYRRNYISDGNIRN</sequence>
<dbReference type="Gene3D" id="1.10.10.60">
    <property type="entry name" value="Homeodomain-like"/>
    <property type="match status" value="1"/>
</dbReference>
<keyword evidence="6" id="KW-1185">Reference proteome</keyword>
<evidence type="ECO:0000313" key="5">
    <source>
        <dbReference type="EMBL" id="MBW8184621.1"/>
    </source>
</evidence>
<dbReference type="PROSITE" id="PS01124">
    <property type="entry name" value="HTH_ARAC_FAMILY_2"/>
    <property type="match status" value="1"/>
</dbReference>
<gene>
    <name evidence="5" type="ORF">K0625_13175</name>
</gene>
<accession>A0ABS7E649</accession>
<keyword evidence="2" id="KW-0238">DNA-binding</keyword>
<dbReference type="InterPro" id="IPR020449">
    <property type="entry name" value="Tscrpt_reg_AraC-type_HTH"/>
</dbReference>
<dbReference type="Proteomes" id="UP001195963">
    <property type="component" value="Unassembled WGS sequence"/>
</dbReference>
<dbReference type="EMBL" id="JAHZST010000009">
    <property type="protein sequence ID" value="MBW8184621.1"/>
    <property type="molecule type" value="Genomic_DNA"/>
</dbReference>
<dbReference type="PANTHER" id="PTHR47894:SF1">
    <property type="entry name" value="HTH-TYPE TRANSCRIPTIONAL REGULATOR VQSM"/>
    <property type="match status" value="1"/>
</dbReference>
<comment type="caution">
    <text evidence="5">The sequence shown here is derived from an EMBL/GenBank/DDBJ whole genome shotgun (WGS) entry which is preliminary data.</text>
</comment>
<keyword evidence="1" id="KW-0805">Transcription regulation</keyword>
<proteinExistence type="predicted"/>
<dbReference type="InterPro" id="IPR032687">
    <property type="entry name" value="AraC-type_N"/>
</dbReference>
<reference evidence="5 6" key="1">
    <citation type="submission" date="2021-07" db="EMBL/GenBank/DDBJ databases">
        <title>Shewanella sp. nov, isolated from SCS.</title>
        <authorList>
            <person name="Cao W.R."/>
        </authorList>
    </citation>
    <scope>NUCLEOTIDE SEQUENCE [LARGE SCALE GENOMIC DNA]</scope>
    <source>
        <strain evidence="5 6">NR704-98</strain>
    </source>
</reference>
<dbReference type="Pfam" id="PF12625">
    <property type="entry name" value="Arabinose_bd"/>
    <property type="match status" value="1"/>
</dbReference>
<dbReference type="InterPro" id="IPR018060">
    <property type="entry name" value="HTH_AraC"/>
</dbReference>
<organism evidence="5 6">
    <name type="scientific">Shewanella nanhaiensis</name>
    <dbReference type="NCBI Taxonomy" id="2864872"/>
    <lineage>
        <taxon>Bacteria</taxon>
        <taxon>Pseudomonadati</taxon>
        <taxon>Pseudomonadota</taxon>
        <taxon>Gammaproteobacteria</taxon>
        <taxon>Alteromonadales</taxon>
        <taxon>Shewanellaceae</taxon>
        <taxon>Shewanella</taxon>
    </lineage>
</organism>
<feature type="domain" description="HTH araC/xylS-type" evidence="4">
    <location>
        <begin position="236"/>
        <end position="338"/>
    </location>
</feature>